<feature type="compositionally biased region" description="Low complexity" evidence="1">
    <location>
        <begin position="271"/>
        <end position="300"/>
    </location>
</feature>
<name>A0A9W8DXQ7_9FUNG</name>
<dbReference type="OrthoDB" id="2342176at2759"/>
<feature type="compositionally biased region" description="Low complexity" evidence="1">
    <location>
        <begin position="234"/>
        <end position="247"/>
    </location>
</feature>
<comment type="caution">
    <text evidence="3">The sequence shown here is derived from an EMBL/GenBank/DDBJ whole genome shotgun (WGS) entry which is preliminary data.</text>
</comment>
<proteinExistence type="predicted"/>
<dbReference type="PANTHER" id="PTHR36182:SF1">
    <property type="entry name" value="PROTEIN, PUTATIVE (AFU_ORTHOLOGUE AFUA_6G10930)-RELATED"/>
    <property type="match status" value="1"/>
</dbReference>
<evidence type="ECO:0008006" key="5">
    <source>
        <dbReference type="Google" id="ProtNLM"/>
    </source>
</evidence>
<evidence type="ECO:0000313" key="4">
    <source>
        <dbReference type="Proteomes" id="UP001150538"/>
    </source>
</evidence>
<dbReference type="PANTHER" id="PTHR36182">
    <property type="entry name" value="PROTEIN, PUTATIVE (AFU_ORTHOLOGUE AFUA_6G10930)-RELATED"/>
    <property type="match status" value="1"/>
</dbReference>
<feature type="compositionally biased region" description="Polar residues" evidence="1">
    <location>
        <begin position="217"/>
        <end position="233"/>
    </location>
</feature>
<keyword evidence="2" id="KW-0732">Signal</keyword>
<evidence type="ECO:0000256" key="2">
    <source>
        <dbReference type="SAM" id="SignalP"/>
    </source>
</evidence>
<feature type="signal peptide" evidence="2">
    <location>
        <begin position="1"/>
        <end position="18"/>
    </location>
</feature>
<dbReference type="AlphaFoldDB" id="A0A9W8DXQ7"/>
<feature type="chain" id="PRO_5040769731" description="Chitin-binding type-4 domain-containing protein" evidence="2">
    <location>
        <begin position="19"/>
        <end position="427"/>
    </location>
</feature>
<gene>
    <name evidence="3" type="ORF">H4219_000103</name>
</gene>
<keyword evidence="4" id="KW-1185">Reference proteome</keyword>
<evidence type="ECO:0000313" key="3">
    <source>
        <dbReference type="EMBL" id="KAJ1922241.1"/>
    </source>
</evidence>
<dbReference type="Gene3D" id="2.70.50.70">
    <property type="match status" value="1"/>
</dbReference>
<dbReference type="Proteomes" id="UP001150538">
    <property type="component" value="Unassembled WGS sequence"/>
</dbReference>
<reference evidence="3" key="1">
    <citation type="submission" date="2022-07" db="EMBL/GenBank/DDBJ databases">
        <title>Phylogenomic reconstructions and comparative analyses of Kickxellomycotina fungi.</title>
        <authorList>
            <person name="Reynolds N.K."/>
            <person name="Stajich J.E."/>
            <person name="Barry K."/>
            <person name="Grigoriev I.V."/>
            <person name="Crous P."/>
            <person name="Smith M.E."/>
        </authorList>
    </citation>
    <scope>NUCLEOTIDE SEQUENCE</scope>
    <source>
        <strain evidence="3">NBRC 100468</strain>
    </source>
</reference>
<organism evidence="3 4">
    <name type="scientific">Mycoemilia scoparia</name>
    <dbReference type="NCBI Taxonomy" id="417184"/>
    <lineage>
        <taxon>Eukaryota</taxon>
        <taxon>Fungi</taxon>
        <taxon>Fungi incertae sedis</taxon>
        <taxon>Zoopagomycota</taxon>
        <taxon>Kickxellomycotina</taxon>
        <taxon>Kickxellomycetes</taxon>
        <taxon>Kickxellales</taxon>
        <taxon>Kickxellaceae</taxon>
        <taxon>Mycoemilia</taxon>
    </lineage>
</organism>
<evidence type="ECO:0000256" key="1">
    <source>
        <dbReference type="SAM" id="MobiDB-lite"/>
    </source>
</evidence>
<dbReference type="EMBL" id="JANBPU010000001">
    <property type="protein sequence ID" value="KAJ1922241.1"/>
    <property type="molecule type" value="Genomic_DNA"/>
</dbReference>
<sequence length="427" mass="42872">MFFKTSAFVSTIAAMASAHMSMLSPCPRYSDGQGCPAVPGGQTVDTNIRAPIATHDSIDQPICKHETPYATPVATWKAGETVTVNFSPNGAAHGGGHCQFGLSYDGGKTFVVIHDELKYCFTGGSSSGNGVQVSSYQIPLPKDLPSGDKVVFAWAWNNAIGNREFYMNCADIKVQGGGSSFSGPKMIYPNYGPSNPLIPEFNGNYETGLDLFKSRPQITVTGSGSSPAAGNSTGPSYSAAAPSSPGGSPSGSPPAPGYSAAPPSPAGGGAPAPAYSAAPPSPAGGNSPGPAYSAAAPQGGNSPPATPEPIPRAAGNQDSSPDAGTSCSLPSPPTPPSGGSAPPVQDQQQQQQVPHGAAPNYSAAAPQQASVPGGSDSCKPGAMRCASSGTAYQVCLNGSWTDIACGPSTTCRFTNIPQCLPASFPAA</sequence>
<feature type="region of interest" description="Disordered" evidence="1">
    <location>
        <begin position="217"/>
        <end position="380"/>
    </location>
</feature>
<protein>
    <recommendedName>
        <fullName evidence="5">Chitin-binding type-4 domain-containing protein</fullName>
    </recommendedName>
</protein>
<feature type="compositionally biased region" description="Low complexity" evidence="1">
    <location>
        <begin position="337"/>
        <end position="352"/>
    </location>
</feature>
<accession>A0A9W8DXQ7</accession>